<protein>
    <submittedName>
        <fullName evidence="1">Uncharacterized protein</fullName>
    </submittedName>
</protein>
<dbReference type="AlphaFoldDB" id="A0A9D2AVI5"/>
<comment type="caution">
    <text evidence="1">The sequence shown here is derived from an EMBL/GenBank/DDBJ whole genome shotgun (WGS) entry which is preliminary data.</text>
</comment>
<reference evidence="1" key="2">
    <citation type="submission" date="2021-04" db="EMBL/GenBank/DDBJ databases">
        <authorList>
            <person name="Gilroy R."/>
        </authorList>
    </citation>
    <scope>NUCLEOTIDE SEQUENCE</scope>
    <source>
        <strain evidence="1">2189</strain>
    </source>
</reference>
<proteinExistence type="predicted"/>
<sequence length="85" mass="9251">MDERKNIFPCTLNLPFYILNFTFAPPRRAGAGSSGRVANAARGVPALCGRVANAARGVRTAEAASGPYFHINFRKNRILFQINGL</sequence>
<accession>A0A9D2AVI5</accession>
<name>A0A9D2AVI5_9FIRM</name>
<evidence type="ECO:0000313" key="2">
    <source>
        <dbReference type="Proteomes" id="UP000886847"/>
    </source>
</evidence>
<reference evidence="1" key="1">
    <citation type="journal article" date="2021" name="PeerJ">
        <title>Extensive microbial diversity within the chicken gut microbiome revealed by metagenomics and culture.</title>
        <authorList>
            <person name="Gilroy R."/>
            <person name="Ravi A."/>
            <person name="Getino M."/>
            <person name="Pursley I."/>
            <person name="Horton D.L."/>
            <person name="Alikhan N.F."/>
            <person name="Baker D."/>
            <person name="Gharbi K."/>
            <person name="Hall N."/>
            <person name="Watson M."/>
            <person name="Adriaenssens E.M."/>
            <person name="Foster-Nyarko E."/>
            <person name="Jarju S."/>
            <person name="Secka A."/>
            <person name="Antonio M."/>
            <person name="Oren A."/>
            <person name="Chaudhuri R.R."/>
            <person name="La Ragione R."/>
            <person name="Hildebrand F."/>
            <person name="Pallen M.J."/>
        </authorList>
    </citation>
    <scope>NUCLEOTIDE SEQUENCE</scope>
    <source>
        <strain evidence="1">2189</strain>
    </source>
</reference>
<gene>
    <name evidence="1" type="ORF">H9851_05225</name>
</gene>
<dbReference type="EMBL" id="DXEW01000027">
    <property type="protein sequence ID" value="HIX50666.1"/>
    <property type="molecule type" value="Genomic_DNA"/>
</dbReference>
<organism evidence="1 2">
    <name type="scientific">Candidatus Borkfalkia faecavium</name>
    <dbReference type="NCBI Taxonomy" id="2838508"/>
    <lineage>
        <taxon>Bacteria</taxon>
        <taxon>Bacillati</taxon>
        <taxon>Bacillota</taxon>
        <taxon>Clostridia</taxon>
        <taxon>Christensenellales</taxon>
        <taxon>Christensenellaceae</taxon>
        <taxon>Candidatus Borkfalkia</taxon>
    </lineage>
</organism>
<evidence type="ECO:0000313" key="1">
    <source>
        <dbReference type="EMBL" id="HIX50666.1"/>
    </source>
</evidence>
<dbReference type="Proteomes" id="UP000886847">
    <property type="component" value="Unassembled WGS sequence"/>
</dbReference>